<evidence type="ECO:0000313" key="3">
    <source>
        <dbReference type="Proteomes" id="UP000245250"/>
    </source>
</evidence>
<feature type="transmembrane region" description="Helical" evidence="1">
    <location>
        <begin position="131"/>
        <end position="150"/>
    </location>
</feature>
<keyword evidence="1" id="KW-0472">Membrane</keyword>
<name>A0A2S1YNW2_9FLAO</name>
<dbReference type="OrthoDB" id="885342at2"/>
<keyword evidence="1" id="KW-1133">Transmembrane helix</keyword>
<feature type="transmembrane region" description="Helical" evidence="1">
    <location>
        <begin position="30"/>
        <end position="52"/>
    </location>
</feature>
<evidence type="ECO:0000256" key="1">
    <source>
        <dbReference type="SAM" id="Phobius"/>
    </source>
</evidence>
<evidence type="ECO:0008006" key="4">
    <source>
        <dbReference type="Google" id="ProtNLM"/>
    </source>
</evidence>
<organism evidence="2 3">
    <name type="scientific">Flavobacterium crocinum</name>
    <dbReference type="NCBI Taxonomy" id="2183896"/>
    <lineage>
        <taxon>Bacteria</taxon>
        <taxon>Pseudomonadati</taxon>
        <taxon>Bacteroidota</taxon>
        <taxon>Flavobacteriia</taxon>
        <taxon>Flavobacteriales</taxon>
        <taxon>Flavobacteriaceae</taxon>
        <taxon>Flavobacterium</taxon>
    </lineage>
</organism>
<feature type="transmembrane region" description="Helical" evidence="1">
    <location>
        <begin position="106"/>
        <end position="125"/>
    </location>
</feature>
<dbReference type="KEGG" id="fcr:HYN56_16765"/>
<dbReference type="PANTHER" id="PTHR37314">
    <property type="entry name" value="SLR0142 PROTEIN"/>
    <property type="match status" value="1"/>
</dbReference>
<protein>
    <recommendedName>
        <fullName evidence="4">DUF1275 domain-containing protein</fullName>
    </recommendedName>
</protein>
<dbReference type="AlphaFoldDB" id="A0A2S1YNW2"/>
<dbReference type="Pfam" id="PF06912">
    <property type="entry name" value="DUF1275"/>
    <property type="match status" value="1"/>
</dbReference>
<dbReference type="Proteomes" id="UP000245250">
    <property type="component" value="Chromosome"/>
</dbReference>
<keyword evidence="1" id="KW-0812">Transmembrane</keyword>
<proteinExistence type="predicted"/>
<gene>
    <name evidence="2" type="ORF">HYN56_16765</name>
</gene>
<accession>A0A2S1YNW2</accession>
<feature type="transmembrane region" description="Helical" evidence="1">
    <location>
        <begin position="72"/>
        <end position="94"/>
    </location>
</feature>
<dbReference type="PANTHER" id="PTHR37314:SF4">
    <property type="entry name" value="UPF0700 TRANSMEMBRANE PROTEIN YOAK"/>
    <property type="match status" value="1"/>
</dbReference>
<evidence type="ECO:0000313" key="2">
    <source>
        <dbReference type="EMBL" id="AWK05794.1"/>
    </source>
</evidence>
<sequence>MIHSTLKVSIVAAETQFIDSSEQTRSQEKLAIFLAFIAGYLDATGFLKWKVYVSFISGNSTQLGIALSSGKLNILISSLSVIGCFVFGIYAGTCISLWRESKIQTLPFYIVSGILIVYTMASNYYTINNGLSIPIILFSTGVMNTIVTTVGDQKINTDFVTGTLNSLARNTAMLSLSRNKNSRKFYKLNALRLLLLWIGFLLGASVVPLMLPLLKNWTLILPAALLNICALLLLITDFNLKNKSYAEEK</sequence>
<reference evidence="2 3" key="1">
    <citation type="submission" date="2018-05" db="EMBL/GenBank/DDBJ databases">
        <title>Genome sequencing of Flavobacterium sp. HYN0056.</title>
        <authorList>
            <person name="Yi H."/>
            <person name="Baek C."/>
        </authorList>
    </citation>
    <scope>NUCLEOTIDE SEQUENCE [LARGE SCALE GENOMIC DNA]</scope>
    <source>
        <strain evidence="2 3">HYN0056</strain>
    </source>
</reference>
<dbReference type="InterPro" id="IPR010699">
    <property type="entry name" value="DUF1275"/>
</dbReference>
<feature type="transmembrane region" description="Helical" evidence="1">
    <location>
        <begin position="217"/>
        <end position="235"/>
    </location>
</feature>
<keyword evidence="3" id="KW-1185">Reference proteome</keyword>
<feature type="transmembrane region" description="Helical" evidence="1">
    <location>
        <begin position="190"/>
        <end position="211"/>
    </location>
</feature>
<dbReference type="EMBL" id="CP029255">
    <property type="protein sequence ID" value="AWK05794.1"/>
    <property type="molecule type" value="Genomic_DNA"/>
</dbReference>